<feature type="compositionally biased region" description="Polar residues" evidence="1">
    <location>
        <begin position="51"/>
        <end position="62"/>
    </location>
</feature>
<name>A0A7S2CXZ9_9DINO</name>
<accession>A0A7S2CXZ9</accession>
<sequence length="145" mass="15564">MSSEPSAKRQKTDVGSHPAGDGQHECHTSSDEDVVVQVYPKSSGVKRRASTRQLSDTSTASSEGEPAEDAWVSKQALHAEHRKPKETSAAMLSGPIGVFDWGSWQEMTVAEAIAHCSGPIVQRGPDAATPHQPRTMREVVECLAC</sequence>
<gene>
    <name evidence="2" type="ORF">AAND1436_LOCUS20741</name>
</gene>
<protein>
    <submittedName>
        <fullName evidence="2">Uncharacterized protein</fullName>
    </submittedName>
</protein>
<reference evidence="2" key="1">
    <citation type="submission" date="2021-01" db="EMBL/GenBank/DDBJ databases">
        <authorList>
            <person name="Corre E."/>
            <person name="Pelletier E."/>
            <person name="Niang G."/>
            <person name="Scheremetjew M."/>
            <person name="Finn R."/>
            <person name="Kale V."/>
            <person name="Holt S."/>
            <person name="Cochrane G."/>
            <person name="Meng A."/>
            <person name="Brown T."/>
            <person name="Cohen L."/>
        </authorList>
    </citation>
    <scope>NUCLEOTIDE SEQUENCE</scope>
    <source>
        <strain evidence="2">CCMP2222</strain>
    </source>
</reference>
<organism evidence="2">
    <name type="scientific">Alexandrium andersonii</name>
    <dbReference type="NCBI Taxonomy" id="327968"/>
    <lineage>
        <taxon>Eukaryota</taxon>
        <taxon>Sar</taxon>
        <taxon>Alveolata</taxon>
        <taxon>Dinophyceae</taxon>
        <taxon>Gonyaulacales</taxon>
        <taxon>Pyrocystaceae</taxon>
        <taxon>Alexandrium</taxon>
    </lineage>
</organism>
<feature type="compositionally biased region" description="Basic and acidic residues" evidence="1">
    <location>
        <begin position="1"/>
        <end position="14"/>
    </location>
</feature>
<feature type="compositionally biased region" description="Basic and acidic residues" evidence="1">
    <location>
        <begin position="77"/>
        <end position="86"/>
    </location>
</feature>
<evidence type="ECO:0000313" key="2">
    <source>
        <dbReference type="EMBL" id="CAD9436589.1"/>
    </source>
</evidence>
<dbReference type="EMBL" id="HBGQ01042427">
    <property type="protein sequence ID" value="CAD9436589.1"/>
    <property type="molecule type" value="Transcribed_RNA"/>
</dbReference>
<dbReference type="AlphaFoldDB" id="A0A7S2CXZ9"/>
<feature type="region of interest" description="Disordered" evidence="1">
    <location>
        <begin position="1"/>
        <end position="90"/>
    </location>
</feature>
<evidence type="ECO:0000256" key="1">
    <source>
        <dbReference type="SAM" id="MobiDB-lite"/>
    </source>
</evidence>
<proteinExistence type="predicted"/>